<dbReference type="Proteomes" id="UP000265366">
    <property type="component" value="Unassembled WGS sequence"/>
</dbReference>
<accession>A0A3A1P958</accession>
<protein>
    <submittedName>
        <fullName evidence="2">Cupin domain-containing protein</fullName>
    </submittedName>
</protein>
<name>A0A3A1P958_9SPHN</name>
<dbReference type="AlphaFoldDB" id="A0A3A1P958"/>
<dbReference type="EMBL" id="QXFM01000044">
    <property type="protein sequence ID" value="RIV90332.1"/>
    <property type="molecule type" value="Genomic_DNA"/>
</dbReference>
<organism evidence="2 3">
    <name type="scientific">Aurantiacibacter xanthus</name>
    <dbReference type="NCBI Taxonomy" id="1784712"/>
    <lineage>
        <taxon>Bacteria</taxon>
        <taxon>Pseudomonadati</taxon>
        <taxon>Pseudomonadota</taxon>
        <taxon>Alphaproteobacteria</taxon>
        <taxon>Sphingomonadales</taxon>
        <taxon>Erythrobacteraceae</taxon>
        <taxon>Aurantiacibacter</taxon>
    </lineage>
</organism>
<gene>
    <name evidence="2" type="ORF">D2V17_04590</name>
</gene>
<dbReference type="Gene3D" id="2.60.120.10">
    <property type="entry name" value="Jelly Rolls"/>
    <property type="match status" value="1"/>
</dbReference>
<evidence type="ECO:0000313" key="3">
    <source>
        <dbReference type="Proteomes" id="UP000265366"/>
    </source>
</evidence>
<dbReference type="OrthoDB" id="512358at2"/>
<feature type="domain" description="Cupin type-2" evidence="1">
    <location>
        <begin position="62"/>
        <end position="124"/>
    </location>
</feature>
<evidence type="ECO:0000313" key="2">
    <source>
        <dbReference type="EMBL" id="RIV90332.1"/>
    </source>
</evidence>
<dbReference type="InterPro" id="IPR014710">
    <property type="entry name" value="RmlC-like_jellyroll"/>
</dbReference>
<reference evidence="2 3" key="1">
    <citation type="submission" date="2018-08" db="EMBL/GenBank/DDBJ databases">
        <title>Erythrobacter zhengii sp.nov., a bacterium isolated from deep-sea sediment.</title>
        <authorList>
            <person name="Fang C."/>
            <person name="Wu Y.-H."/>
            <person name="Sun C."/>
            <person name="Wang H."/>
            <person name="Cheng H."/>
            <person name="Meng F.-X."/>
            <person name="Wang C.-S."/>
            <person name="Xu X.-W."/>
        </authorList>
    </citation>
    <scope>NUCLEOTIDE SEQUENCE [LARGE SCALE GENOMIC DNA]</scope>
    <source>
        <strain evidence="2 3">CCTCC AB 2015396</strain>
    </source>
</reference>
<evidence type="ECO:0000259" key="1">
    <source>
        <dbReference type="Pfam" id="PF07883"/>
    </source>
</evidence>
<proteinExistence type="predicted"/>
<dbReference type="InterPro" id="IPR013096">
    <property type="entry name" value="Cupin_2"/>
</dbReference>
<dbReference type="InterPro" id="IPR011051">
    <property type="entry name" value="RmlC_Cupin_sf"/>
</dbReference>
<dbReference type="Pfam" id="PF07883">
    <property type="entry name" value="Cupin_2"/>
    <property type="match status" value="1"/>
</dbReference>
<sequence>MTVRRLDEHPVHLDARSGALVQPAFPQGAGAMEWYEDYARRSAADGAKGRLVAVHAFAEDWTSWEMHPAGDELVLCLEGRMVLVQELSDGTLARTELAAGDYAINPAGLWHTADVREPVRALFITAGLGTEHRAR</sequence>
<dbReference type="RefSeq" id="WP_119591946.1">
    <property type="nucleotide sequence ID" value="NZ_QXFM01000044.1"/>
</dbReference>
<comment type="caution">
    <text evidence="2">The sequence shown here is derived from an EMBL/GenBank/DDBJ whole genome shotgun (WGS) entry which is preliminary data.</text>
</comment>
<keyword evidence="3" id="KW-1185">Reference proteome</keyword>
<dbReference type="SUPFAM" id="SSF51182">
    <property type="entry name" value="RmlC-like cupins"/>
    <property type="match status" value="1"/>
</dbReference>